<organism evidence="1">
    <name type="scientific">uncultured organism</name>
    <dbReference type="NCBI Taxonomy" id="155900"/>
    <lineage>
        <taxon>unclassified sequences</taxon>
        <taxon>environmental samples</taxon>
    </lineage>
</organism>
<reference evidence="1" key="2">
    <citation type="journal article" date="2010" name="Appl. Environ. Microbiol.">
        <title>Diversity of glycosyl hydrolases from cellulose-depleting communities enriched from casts of two earthworm species.</title>
        <authorList>
            <person name="Beloqui A."/>
            <person name="Nechitaylo T.Y."/>
            <person name="Lopez-Cortes N."/>
            <person name="Ghazi A."/>
            <person name="Guazzaroni M.E."/>
            <person name="Polaina J."/>
            <person name="Strittmatter A.W."/>
            <person name="Reva O."/>
            <person name="Waliczek A."/>
            <person name="Yakimov M.M."/>
            <person name="Golyshina O.V."/>
            <person name="Ferrer M."/>
            <person name="Golyshin P.N."/>
        </authorList>
    </citation>
    <scope>NUCLEOTIDE SEQUENCE</scope>
</reference>
<reference evidence="1" key="1">
    <citation type="submission" date="2009-09" db="EMBL/GenBank/DDBJ databases">
        <authorList>
            <person name="Beloqi A."/>
            <person name="Nechitaylo T.Y."/>
            <person name="Lopez-Cortes N."/>
            <person name="Vietes M."/>
            <person name="Polaina J."/>
            <person name="Strittmatter A."/>
            <person name="Reva O."/>
            <person name="Waliczek A."/>
            <person name="Golyshina O.V."/>
            <person name="Ferrer M."/>
            <person name="Golyshin P.N."/>
        </authorList>
    </citation>
    <scope>NUCLEOTIDE SEQUENCE</scope>
</reference>
<evidence type="ECO:0000313" key="1">
    <source>
        <dbReference type="EMBL" id="ACY24856.1"/>
    </source>
</evidence>
<dbReference type="EMBL" id="GQ996414">
    <property type="protein sequence ID" value="ACY24856.1"/>
    <property type="molecule type" value="Genomic_DNA"/>
</dbReference>
<accession>D8VN71</accession>
<name>D8VN71_9ZZZZ</name>
<protein>
    <submittedName>
        <fullName evidence="1">Uncharacterized protein</fullName>
    </submittedName>
</protein>
<proteinExistence type="predicted"/>
<sequence>MTELVVATDELLGATDERELELGAILLEESPTTLIHVEREMQLLLFSQPQPLWVVTHKG</sequence>
<dbReference type="AlphaFoldDB" id="D8VN71"/>